<proteinExistence type="predicted"/>
<evidence type="ECO:0000313" key="1">
    <source>
        <dbReference type="EMBL" id="PKK55971.1"/>
    </source>
</evidence>
<comment type="caution">
    <text evidence="1">The sequence shown here is derived from an EMBL/GenBank/DDBJ whole genome shotgun (WGS) entry which is preliminary data.</text>
</comment>
<name>A0A2N1M2V0_9GLOM</name>
<accession>A0A2N1M2V0</accession>
<reference evidence="1 2" key="1">
    <citation type="submission" date="2016-04" db="EMBL/GenBank/DDBJ databases">
        <title>Genome analyses suggest a sexual origin of heterokaryosis in a supposedly ancient asexual fungus.</title>
        <authorList>
            <person name="Ropars J."/>
            <person name="Sedzielewska K."/>
            <person name="Noel J."/>
            <person name="Charron P."/>
            <person name="Farinelli L."/>
            <person name="Marton T."/>
            <person name="Kruger M."/>
            <person name="Pelin A."/>
            <person name="Brachmann A."/>
            <person name="Corradi N."/>
        </authorList>
    </citation>
    <scope>NUCLEOTIDE SEQUENCE [LARGE SCALE GENOMIC DNA]</scope>
    <source>
        <strain evidence="1 2">C2</strain>
    </source>
</reference>
<dbReference type="Proteomes" id="UP000233469">
    <property type="component" value="Unassembled WGS sequence"/>
</dbReference>
<dbReference type="EMBL" id="LLXL01006442">
    <property type="protein sequence ID" value="PKK55971.1"/>
    <property type="molecule type" value="Genomic_DNA"/>
</dbReference>
<gene>
    <name evidence="1" type="ORF">RhiirC2_801052</name>
</gene>
<protein>
    <submittedName>
        <fullName evidence="1">Uncharacterized protein</fullName>
    </submittedName>
</protein>
<dbReference type="AlphaFoldDB" id="A0A2N1M2V0"/>
<evidence type="ECO:0000313" key="2">
    <source>
        <dbReference type="Proteomes" id="UP000233469"/>
    </source>
</evidence>
<organism evidence="1 2">
    <name type="scientific">Rhizophagus irregularis</name>
    <dbReference type="NCBI Taxonomy" id="588596"/>
    <lineage>
        <taxon>Eukaryota</taxon>
        <taxon>Fungi</taxon>
        <taxon>Fungi incertae sedis</taxon>
        <taxon>Mucoromycota</taxon>
        <taxon>Glomeromycotina</taxon>
        <taxon>Glomeromycetes</taxon>
        <taxon>Glomerales</taxon>
        <taxon>Glomeraceae</taxon>
        <taxon>Rhizophagus</taxon>
    </lineage>
</organism>
<sequence>MIGELHTLVCLVTLRKVTIEEFLTYFAWNNSLHQKKVHEHLGYCKFGVNFFACGIMPNWDSVHMIIICVYFKMKGIGAYALIGQLKKVTS</sequence>
<reference evidence="1 2" key="2">
    <citation type="submission" date="2017-10" db="EMBL/GenBank/DDBJ databases">
        <title>Extensive intraspecific genome diversity in a model arbuscular mycorrhizal fungus.</title>
        <authorList>
            <person name="Chen E.C.H."/>
            <person name="Morin E."/>
            <person name="Baudet D."/>
            <person name="Noel J."/>
            <person name="Ndikumana S."/>
            <person name="Charron P."/>
            <person name="St-Onge C."/>
            <person name="Giorgi J."/>
            <person name="Grigoriev I.V."/>
            <person name="Roux C."/>
            <person name="Martin F.M."/>
            <person name="Corradi N."/>
        </authorList>
    </citation>
    <scope>NUCLEOTIDE SEQUENCE [LARGE SCALE GENOMIC DNA]</scope>
    <source>
        <strain evidence="1 2">C2</strain>
    </source>
</reference>